<dbReference type="AlphaFoldDB" id="A0A516V5P1"/>
<dbReference type="OrthoDB" id="529575at2"/>
<dbReference type="InterPro" id="IPR001387">
    <property type="entry name" value="Cro/C1-type_HTH"/>
</dbReference>
<dbReference type="Pfam" id="PF01381">
    <property type="entry name" value="HTH_3"/>
    <property type="match status" value="1"/>
</dbReference>
<dbReference type="Proteomes" id="UP000315891">
    <property type="component" value="Chromosome"/>
</dbReference>
<sequence>MEDVRKLLTSLRGRYSQRELASALGVTTRTLRRWEAGETEPPPFLADALRQRLFPLTDKAQPGKRAFKRSGNWTREQSLLAFRFYCETPFGQLHARNKNVIELAHLIGRSPSALAMKCVNFASLDPAIRESGRSGLSNASALDKEVWSEFHANWEGLVEECEALSSHLLREEEKQQSPLEGEDEFIEPDFSAETRIALVKQRMKQAFFRRSVLSSYGGKCCISGVSEPRLLVASHIVPWSEDKANRLNPSNGLCLSAIHDKAFDSYLFSLTDDHRVVLSKKLEKTKDSFLREVFWPAQDREIQMPERFQPDLVFVQLHREKMLRANA</sequence>
<dbReference type="InterPro" id="IPR003615">
    <property type="entry name" value="HNH_nuc"/>
</dbReference>
<gene>
    <name evidence="2" type="ORF">FNZ56_08115</name>
</gene>
<dbReference type="CDD" id="cd00093">
    <property type="entry name" value="HTH_XRE"/>
    <property type="match status" value="1"/>
</dbReference>
<dbReference type="PROSITE" id="PS50943">
    <property type="entry name" value="HTH_CROC1"/>
    <property type="match status" value="1"/>
</dbReference>
<dbReference type="Pfam" id="PF13391">
    <property type="entry name" value="HNH_2"/>
    <property type="match status" value="1"/>
</dbReference>
<protein>
    <submittedName>
        <fullName evidence="2">Helix-turn-helix domain-containing protein</fullName>
    </submittedName>
</protein>
<keyword evidence="3" id="KW-1185">Reference proteome</keyword>
<name>A0A516V5P1_9GAMM</name>
<feature type="domain" description="HTH cro/C1-type" evidence="1">
    <location>
        <begin position="15"/>
        <end position="59"/>
    </location>
</feature>
<evidence type="ECO:0000259" key="1">
    <source>
        <dbReference type="PROSITE" id="PS50943"/>
    </source>
</evidence>
<proteinExistence type="predicted"/>
<evidence type="ECO:0000313" key="3">
    <source>
        <dbReference type="Proteomes" id="UP000315891"/>
    </source>
</evidence>
<reference evidence="2 3" key="1">
    <citation type="submission" date="2019-07" db="EMBL/GenBank/DDBJ databases">
        <title>Lysobacter weifangensis sp. nov., isolated from bensulfuron-methyl contaminated farmland soil.</title>
        <authorList>
            <person name="Zhao H."/>
        </authorList>
    </citation>
    <scope>NUCLEOTIDE SEQUENCE [LARGE SCALE GENOMIC DNA]</scope>
    <source>
        <strain evidence="2 3">CC-Bw-6</strain>
    </source>
</reference>
<dbReference type="InterPro" id="IPR010982">
    <property type="entry name" value="Lambda_DNA-bd_dom_sf"/>
</dbReference>
<dbReference type="EMBL" id="CP041742">
    <property type="protein sequence ID" value="QDQ73843.1"/>
    <property type="molecule type" value="Genomic_DNA"/>
</dbReference>
<dbReference type="Gene3D" id="1.10.260.40">
    <property type="entry name" value="lambda repressor-like DNA-binding domains"/>
    <property type="match status" value="1"/>
</dbReference>
<dbReference type="SUPFAM" id="SSF47413">
    <property type="entry name" value="lambda repressor-like DNA-binding domains"/>
    <property type="match status" value="1"/>
</dbReference>
<accession>A0A516V5P1</accession>
<dbReference type="GO" id="GO:0003677">
    <property type="term" value="F:DNA binding"/>
    <property type="evidence" value="ECO:0007669"/>
    <property type="project" value="InterPro"/>
</dbReference>
<dbReference type="RefSeq" id="WP_143879355.1">
    <property type="nucleotide sequence ID" value="NZ_BAABLZ010000001.1"/>
</dbReference>
<organism evidence="2 3">
    <name type="scientific">Pseudoluteimonas lycopersici</name>
    <dbReference type="NCBI Taxonomy" id="1324796"/>
    <lineage>
        <taxon>Bacteria</taxon>
        <taxon>Pseudomonadati</taxon>
        <taxon>Pseudomonadota</taxon>
        <taxon>Gammaproteobacteria</taxon>
        <taxon>Lysobacterales</taxon>
        <taxon>Lysobacteraceae</taxon>
        <taxon>Pseudoluteimonas</taxon>
    </lineage>
</organism>
<evidence type="ECO:0000313" key="2">
    <source>
        <dbReference type="EMBL" id="QDQ73843.1"/>
    </source>
</evidence>